<dbReference type="Proteomes" id="UP001194468">
    <property type="component" value="Unassembled WGS sequence"/>
</dbReference>
<sequence length="287" mass="30913">MSHETKAKMRVRASNNLRPPAAIQPLPASLKSAPSTTGDRIVASSAKVVLFAPAASAGFNLGGPARVLDPSRWGYNKKAWSPRLAVFALDLPAEAPGACPAWFAVTILPGLRTIPAWVLMDRPIVVESDHVVFVFVSGRRLHRALPAVSTGFHCNQMYCIPCASPSSVHHAASPAASPSIRLTLLSTRSCILTSHSQGRSQVQPFAHDAERVPLGQSFQKSVTLCAPHLKELINVTTDIKMPSLSLYLAPELAESSTLAKNVKKELAYASLRTATAAVEIWYSVRRH</sequence>
<evidence type="ECO:0000313" key="1">
    <source>
        <dbReference type="EMBL" id="KAF8426477.1"/>
    </source>
</evidence>
<protein>
    <submittedName>
        <fullName evidence="1">Uncharacterized protein</fullName>
    </submittedName>
</protein>
<organism evidence="1 2">
    <name type="scientific">Boletus edulis BED1</name>
    <dbReference type="NCBI Taxonomy" id="1328754"/>
    <lineage>
        <taxon>Eukaryota</taxon>
        <taxon>Fungi</taxon>
        <taxon>Dikarya</taxon>
        <taxon>Basidiomycota</taxon>
        <taxon>Agaricomycotina</taxon>
        <taxon>Agaricomycetes</taxon>
        <taxon>Agaricomycetidae</taxon>
        <taxon>Boletales</taxon>
        <taxon>Boletineae</taxon>
        <taxon>Boletaceae</taxon>
        <taxon>Boletoideae</taxon>
        <taxon>Boletus</taxon>
    </lineage>
</organism>
<gene>
    <name evidence="1" type="ORF">L210DRAFT_985700</name>
</gene>
<keyword evidence="2" id="KW-1185">Reference proteome</keyword>
<proteinExistence type="predicted"/>
<name>A0AAD4BF41_BOLED</name>
<dbReference type="AlphaFoldDB" id="A0AAD4BF41"/>
<dbReference type="EMBL" id="WHUW01000087">
    <property type="protein sequence ID" value="KAF8426477.1"/>
    <property type="molecule type" value="Genomic_DNA"/>
</dbReference>
<evidence type="ECO:0000313" key="2">
    <source>
        <dbReference type="Proteomes" id="UP001194468"/>
    </source>
</evidence>
<comment type="caution">
    <text evidence="1">The sequence shown here is derived from an EMBL/GenBank/DDBJ whole genome shotgun (WGS) entry which is preliminary data.</text>
</comment>
<reference evidence="1" key="2">
    <citation type="journal article" date="2020" name="Nat. Commun.">
        <title>Large-scale genome sequencing of mycorrhizal fungi provides insights into the early evolution of symbiotic traits.</title>
        <authorList>
            <person name="Miyauchi S."/>
            <person name="Kiss E."/>
            <person name="Kuo A."/>
            <person name="Drula E."/>
            <person name="Kohler A."/>
            <person name="Sanchez-Garcia M."/>
            <person name="Morin E."/>
            <person name="Andreopoulos B."/>
            <person name="Barry K.W."/>
            <person name="Bonito G."/>
            <person name="Buee M."/>
            <person name="Carver A."/>
            <person name="Chen C."/>
            <person name="Cichocki N."/>
            <person name="Clum A."/>
            <person name="Culley D."/>
            <person name="Crous P.W."/>
            <person name="Fauchery L."/>
            <person name="Girlanda M."/>
            <person name="Hayes R.D."/>
            <person name="Keri Z."/>
            <person name="LaButti K."/>
            <person name="Lipzen A."/>
            <person name="Lombard V."/>
            <person name="Magnuson J."/>
            <person name="Maillard F."/>
            <person name="Murat C."/>
            <person name="Nolan M."/>
            <person name="Ohm R.A."/>
            <person name="Pangilinan J."/>
            <person name="Pereira M.F."/>
            <person name="Perotto S."/>
            <person name="Peter M."/>
            <person name="Pfister S."/>
            <person name="Riley R."/>
            <person name="Sitrit Y."/>
            <person name="Stielow J.B."/>
            <person name="Szollosi G."/>
            <person name="Zifcakova L."/>
            <person name="Stursova M."/>
            <person name="Spatafora J.W."/>
            <person name="Tedersoo L."/>
            <person name="Vaario L.M."/>
            <person name="Yamada A."/>
            <person name="Yan M."/>
            <person name="Wang P."/>
            <person name="Xu J."/>
            <person name="Bruns T."/>
            <person name="Baldrian P."/>
            <person name="Vilgalys R."/>
            <person name="Dunand C."/>
            <person name="Henrissat B."/>
            <person name="Grigoriev I.V."/>
            <person name="Hibbett D."/>
            <person name="Nagy L.G."/>
            <person name="Martin F.M."/>
        </authorList>
    </citation>
    <scope>NUCLEOTIDE SEQUENCE</scope>
    <source>
        <strain evidence="1">BED1</strain>
    </source>
</reference>
<reference evidence="1" key="1">
    <citation type="submission" date="2019-10" db="EMBL/GenBank/DDBJ databases">
        <authorList>
            <consortium name="DOE Joint Genome Institute"/>
            <person name="Kuo A."/>
            <person name="Miyauchi S."/>
            <person name="Kiss E."/>
            <person name="Drula E."/>
            <person name="Kohler A."/>
            <person name="Sanchez-Garcia M."/>
            <person name="Andreopoulos B."/>
            <person name="Barry K.W."/>
            <person name="Bonito G."/>
            <person name="Buee M."/>
            <person name="Carver A."/>
            <person name="Chen C."/>
            <person name="Cichocki N."/>
            <person name="Clum A."/>
            <person name="Culley D."/>
            <person name="Crous P.W."/>
            <person name="Fauchery L."/>
            <person name="Girlanda M."/>
            <person name="Hayes R."/>
            <person name="Keri Z."/>
            <person name="LaButti K."/>
            <person name="Lipzen A."/>
            <person name="Lombard V."/>
            <person name="Magnuson J."/>
            <person name="Maillard F."/>
            <person name="Morin E."/>
            <person name="Murat C."/>
            <person name="Nolan M."/>
            <person name="Ohm R."/>
            <person name="Pangilinan J."/>
            <person name="Pereira M."/>
            <person name="Perotto S."/>
            <person name="Peter M."/>
            <person name="Riley R."/>
            <person name="Sitrit Y."/>
            <person name="Stielow B."/>
            <person name="Szollosi G."/>
            <person name="Zifcakova L."/>
            <person name="Stursova M."/>
            <person name="Spatafora J.W."/>
            <person name="Tedersoo L."/>
            <person name="Vaario L.-M."/>
            <person name="Yamada A."/>
            <person name="Yan M."/>
            <person name="Wang P."/>
            <person name="Xu J."/>
            <person name="Bruns T."/>
            <person name="Baldrian P."/>
            <person name="Vilgalys R."/>
            <person name="Henrissat B."/>
            <person name="Grigoriev I.V."/>
            <person name="Hibbett D."/>
            <person name="Nagy L.G."/>
            <person name="Martin F.M."/>
        </authorList>
    </citation>
    <scope>NUCLEOTIDE SEQUENCE</scope>
    <source>
        <strain evidence="1">BED1</strain>
    </source>
</reference>
<accession>A0AAD4BF41</accession>